<sequence length="65" mass="7641">MPIQRGVLVYYSQKSLFEDRPAALFGAEPYSACVYWFYVAGIMDDRKMELYAFEMFTFCNALVYL</sequence>
<protein>
    <submittedName>
        <fullName evidence="1">Uncharacterized protein</fullName>
    </submittedName>
</protein>
<dbReference type="AlphaFoldDB" id="A0A0E9W874"/>
<evidence type="ECO:0000313" key="1">
    <source>
        <dbReference type="EMBL" id="JAH86506.1"/>
    </source>
</evidence>
<reference evidence="1" key="1">
    <citation type="submission" date="2014-11" db="EMBL/GenBank/DDBJ databases">
        <authorList>
            <person name="Amaro Gonzalez C."/>
        </authorList>
    </citation>
    <scope>NUCLEOTIDE SEQUENCE</scope>
</reference>
<reference evidence="1" key="2">
    <citation type="journal article" date="2015" name="Fish Shellfish Immunol.">
        <title>Early steps in the European eel (Anguilla anguilla)-Vibrio vulnificus interaction in the gills: Role of the RtxA13 toxin.</title>
        <authorList>
            <person name="Callol A."/>
            <person name="Pajuelo D."/>
            <person name="Ebbesson L."/>
            <person name="Teles M."/>
            <person name="MacKenzie S."/>
            <person name="Amaro C."/>
        </authorList>
    </citation>
    <scope>NUCLEOTIDE SEQUENCE</scope>
</reference>
<name>A0A0E9W874_ANGAN</name>
<organism evidence="1">
    <name type="scientific">Anguilla anguilla</name>
    <name type="common">European freshwater eel</name>
    <name type="synonym">Muraena anguilla</name>
    <dbReference type="NCBI Taxonomy" id="7936"/>
    <lineage>
        <taxon>Eukaryota</taxon>
        <taxon>Metazoa</taxon>
        <taxon>Chordata</taxon>
        <taxon>Craniata</taxon>
        <taxon>Vertebrata</taxon>
        <taxon>Euteleostomi</taxon>
        <taxon>Actinopterygii</taxon>
        <taxon>Neopterygii</taxon>
        <taxon>Teleostei</taxon>
        <taxon>Anguilliformes</taxon>
        <taxon>Anguillidae</taxon>
        <taxon>Anguilla</taxon>
    </lineage>
</organism>
<proteinExistence type="predicted"/>
<accession>A0A0E9W874</accession>
<dbReference type="EMBL" id="GBXM01022071">
    <property type="protein sequence ID" value="JAH86506.1"/>
    <property type="molecule type" value="Transcribed_RNA"/>
</dbReference>